<protein>
    <submittedName>
        <fullName evidence="1">Uncharacterized protein</fullName>
    </submittedName>
</protein>
<comment type="caution">
    <text evidence="1">The sequence shown here is derived from an EMBL/GenBank/DDBJ whole genome shotgun (WGS) entry which is preliminary data.</text>
</comment>
<keyword evidence="2" id="KW-1185">Reference proteome</keyword>
<evidence type="ECO:0000313" key="1">
    <source>
        <dbReference type="EMBL" id="DAD26394.1"/>
    </source>
</evidence>
<reference evidence="1 2" key="1">
    <citation type="journal article" date="2020" name="Mol. Biol. Evol.">
        <title>Distinct Expression and Methylation Patterns for Genes with Different Fates following a Single Whole-Genome Duplication in Flowering Plants.</title>
        <authorList>
            <person name="Shi T."/>
            <person name="Rahmani R.S."/>
            <person name="Gugger P.F."/>
            <person name="Wang M."/>
            <person name="Li H."/>
            <person name="Zhang Y."/>
            <person name="Li Z."/>
            <person name="Wang Q."/>
            <person name="Van de Peer Y."/>
            <person name="Marchal K."/>
            <person name="Chen J."/>
        </authorList>
    </citation>
    <scope>NUCLEOTIDE SEQUENCE [LARGE SCALE GENOMIC DNA]</scope>
    <source>
        <tissue evidence="1">Leaf</tissue>
    </source>
</reference>
<sequence length="84" mass="9543">MGRFEDGISILLGVILRKSICRLQDLGYLVMDLISVIVSTIRFSELVFRRSTATSGRYSPMSSMIARHDRIAAVVSSKWLFYIK</sequence>
<dbReference type="EMBL" id="DUZY01000002">
    <property type="protein sequence ID" value="DAD26394.1"/>
    <property type="molecule type" value="Genomic_DNA"/>
</dbReference>
<dbReference type="Proteomes" id="UP000607653">
    <property type="component" value="Unassembled WGS sequence"/>
</dbReference>
<gene>
    <name evidence="1" type="ORF">HUJ06_027862</name>
</gene>
<proteinExistence type="predicted"/>
<organism evidence="1 2">
    <name type="scientific">Nelumbo nucifera</name>
    <name type="common">Sacred lotus</name>
    <dbReference type="NCBI Taxonomy" id="4432"/>
    <lineage>
        <taxon>Eukaryota</taxon>
        <taxon>Viridiplantae</taxon>
        <taxon>Streptophyta</taxon>
        <taxon>Embryophyta</taxon>
        <taxon>Tracheophyta</taxon>
        <taxon>Spermatophyta</taxon>
        <taxon>Magnoliopsida</taxon>
        <taxon>Proteales</taxon>
        <taxon>Nelumbonaceae</taxon>
        <taxon>Nelumbo</taxon>
    </lineage>
</organism>
<evidence type="ECO:0000313" key="2">
    <source>
        <dbReference type="Proteomes" id="UP000607653"/>
    </source>
</evidence>
<accession>A0A822XXN2</accession>
<dbReference type="AlphaFoldDB" id="A0A822XXN2"/>
<name>A0A822XXN2_NELNU</name>